<feature type="region of interest" description="Disordered" evidence="1">
    <location>
        <begin position="306"/>
        <end position="362"/>
    </location>
</feature>
<feature type="compositionally biased region" description="Polar residues" evidence="1">
    <location>
        <begin position="347"/>
        <end position="362"/>
    </location>
</feature>
<accession>A0A9D4CYL3</accession>
<feature type="region of interest" description="Disordered" evidence="1">
    <location>
        <begin position="408"/>
        <end position="481"/>
    </location>
</feature>
<evidence type="ECO:0000313" key="2">
    <source>
        <dbReference type="EMBL" id="KAH3734750.1"/>
    </source>
</evidence>
<sequence length="519" mass="57601">MVRVLVVCAPDSKNIVDRLNKDLTGKCETKIVSFTDVHLHVDSEENDVILVILTPKGCTEIPKIKKEVLEKLFDHQSNVKILFSCQQSQIDSVDNYCGMICDRYSSVARYSTTEYNKVRDDVIACVEQFDGTCVPLQANRFIVKPDIIYMPAEVIIVMFEEENEQQLFQKVVVRHSDKELPATRVHTNVWAFHTGYLPSGDNRISVLCDGQDIGSEILKVCEVDLKKAINAISVAMDKRPLTSLATLLQTTEDAVDEELAKLLISKPSSIVETLLHLRNNYGGGGKSLFEICKSGKLKESFGQINQEKELPKQHSESSSDDDHELRSPLSRNSSASLYRGARDSGVGHSQGTENGSGSGIVNRQRSSLSMSARYCSIEPLPLIPRVGSKKTIQYDEPCDDDVHVKVENLHQSSSAPDLTRKRSKTKGSLRGGTRDSGVRQSEGMDNESGSGIVNRPESIKPSTQLPRVGSKKTNHYDEPWDDELLEKLENLPVDQPSIEANVARKGSKREGVCLPSTRM</sequence>
<name>A0A9D4CYL3_DREPO</name>
<organism evidence="2 3">
    <name type="scientific">Dreissena polymorpha</name>
    <name type="common">Zebra mussel</name>
    <name type="synonym">Mytilus polymorpha</name>
    <dbReference type="NCBI Taxonomy" id="45954"/>
    <lineage>
        <taxon>Eukaryota</taxon>
        <taxon>Metazoa</taxon>
        <taxon>Spiralia</taxon>
        <taxon>Lophotrochozoa</taxon>
        <taxon>Mollusca</taxon>
        <taxon>Bivalvia</taxon>
        <taxon>Autobranchia</taxon>
        <taxon>Heteroconchia</taxon>
        <taxon>Euheterodonta</taxon>
        <taxon>Imparidentia</taxon>
        <taxon>Neoheterodontei</taxon>
        <taxon>Myida</taxon>
        <taxon>Dreissenoidea</taxon>
        <taxon>Dreissenidae</taxon>
        <taxon>Dreissena</taxon>
    </lineage>
</organism>
<reference evidence="2" key="1">
    <citation type="journal article" date="2019" name="bioRxiv">
        <title>The Genome of the Zebra Mussel, Dreissena polymorpha: A Resource for Invasive Species Research.</title>
        <authorList>
            <person name="McCartney M.A."/>
            <person name="Auch B."/>
            <person name="Kono T."/>
            <person name="Mallez S."/>
            <person name="Zhang Y."/>
            <person name="Obille A."/>
            <person name="Becker A."/>
            <person name="Abrahante J.E."/>
            <person name="Garbe J."/>
            <person name="Badalamenti J.P."/>
            <person name="Herman A."/>
            <person name="Mangelson H."/>
            <person name="Liachko I."/>
            <person name="Sullivan S."/>
            <person name="Sone E.D."/>
            <person name="Koren S."/>
            <person name="Silverstein K.A.T."/>
            <person name="Beckman K.B."/>
            <person name="Gohl D.M."/>
        </authorList>
    </citation>
    <scope>NUCLEOTIDE SEQUENCE</scope>
    <source>
        <strain evidence="2">Duluth1</strain>
        <tissue evidence="2">Whole animal</tissue>
    </source>
</reference>
<protein>
    <submittedName>
        <fullName evidence="2">Uncharacterized protein</fullName>
    </submittedName>
</protein>
<comment type="caution">
    <text evidence="2">The sequence shown here is derived from an EMBL/GenBank/DDBJ whole genome shotgun (WGS) entry which is preliminary data.</text>
</comment>
<feature type="compositionally biased region" description="Basic and acidic residues" evidence="1">
    <location>
        <begin position="306"/>
        <end position="317"/>
    </location>
</feature>
<gene>
    <name evidence="2" type="ORF">DPMN_041196</name>
</gene>
<keyword evidence="3" id="KW-1185">Reference proteome</keyword>
<dbReference type="AlphaFoldDB" id="A0A9D4CYL3"/>
<proteinExistence type="predicted"/>
<evidence type="ECO:0000313" key="3">
    <source>
        <dbReference type="Proteomes" id="UP000828390"/>
    </source>
</evidence>
<dbReference type="EMBL" id="JAIWYP010000011">
    <property type="protein sequence ID" value="KAH3734750.1"/>
    <property type="molecule type" value="Genomic_DNA"/>
</dbReference>
<reference evidence="2" key="2">
    <citation type="submission" date="2020-11" db="EMBL/GenBank/DDBJ databases">
        <authorList>
            <person name="McCartney M.A."/>
            <person name="Auch B."/>
            <person name="Kono T."/>
            <person name="Mallez S."/>
            <person name="Becker A."/>
            <person name="Gohl D.M."/>
            <person name="Silverstein K.A.T."/>
            <person name="Koren S."/>
            <person name="Bechman K.B."/>
            <person name="Herman A."/>
            <person name="Abrahante J.E."/>
            <person name="Garbe J."/>
        </authorList>
    </citation>
    <scope>NUCLEOTIDE SEQUENCE</scope>
    <source>
        <strain evidence="2">Duluth1</strain>
        <tissue evidence="2">Whole animal</tissue>
    </source>
</reference>
<dbReference type="Proteomes" id="UP000828390">
    <property type="component" value="Unassembled WGS sequence"/>
</dbReference>
<feature type="region of interest" description="Disordered" evidence="1">
    <location>
        <begin position="495"/>
        <end position="519"/>
    </location>
</feature>
<evidence type="ECO:0000256" key="1">
    <source>
        <dbReference type="SAM" id="MobiDB-lite"/>
    </source>
</evidence>